<proteinExistence type="predicted"/>
<keyword evidence="2" id="KW-1185">Reference proteome</keyword>
<sequence length="86" mass="9578">MVGLSGLLGSAESLFAAGRSMLVPSGAESSDLPDVIEPLRESQVIDRIDNCGAGDYNVHRCYQIFNDEMPNVLRKVIEWHWQTSKR</sequence>
<comment type="caution">
    <text evidence="1">The sequence shown here is derived from an EMBL/GenBank/DDBJ whole genome shotgun (WGS) entry which is preliminary data.</text>
</comment>
<name>A0AAW2G9L7_9HYME</name>
<gene>
    <name evidence="1" type="ORF">PUN28_006515</name>
</gene>
<reference evidence="1 2" key="1">
    <citation type="submission" date="2023-03" db="EMBL/GenBank/DDBJ databases">
        <title>High recombination rates correlate with genetic variation in Cardiocondyla obscurior ants.</title>
        <authorList>
            <person name="Errbii M."/>
        </authorList>
    </citation>
    <scope>NUCLEOTIDE SEQUENCE [LARGE SCALE GENOMIC DNA]</scope>
    <source>
        <strain evidence="1">Alpha-2009</strain>
        <tissue evidence="1">Whole body</tissue>
    </source>
</reference>
<evidence type="ECO:0000313" key="1">
    <source>
        <dbReference type="EMBL" id="KAL0124708.1"/>
    </source>
</evidence>
<protein>
    <submittedName>
        <fullName evidence="1">Uncharacterized protein</fullName>
    </submittedName>
</protein>
<dbReference type="EMBL" id="JADYXP020000005">
    <property type="protein sequence ID" value="KAL0124708.1"/>
    <property type="molecule type" value="Genomic_DNA"/>
</dbReference>
<dbReference type="AlphaFoldDB" id="A0AAW2G9L7"/>
<organism evidence="1 2">
    <name type="scientific">Cardiocondyla obscurior</name>
    <dbReference type="NCBI Taxonomy" id="286306"/>
    <lineage>
        <taxon>Eukaryota</taxon>
        <taxon>Metazoa</taxon>
        <taxon>Ecdysozoa</taxon>
        <taxon>Arthropoda</taxon>
        <taxon>Hexapoda</taxon>
        <taxon>Insecta</taxon>
        <taxon>Pterygota</taxon>
        <taxon>Neoptera</taxon>
        <taxon>Endopterygota</taxon>
        <taxon>Hymenoptera</taxon>
        <taxon>Apocrita</taxon>
        <taxon>Aculeata</taxon>
        <taxon>Formicoidea</taxon>
        <taxon>Formicidae</taxon>
        <taxon>Myrmicinae</taxon>
        <taxon>Cardiocondyla</taxon>
    </lineage>
</organism>
<accession>A0AAW2G9L7</accession>
<dbReference type="Proteomes" id="UP001430953">
    <property type="component" value="Unassembled WGS sequence"/>
</dbReference>
<evidence type="ECO:0000313" key="2">
    <source>
        <dbReference type="Proteomes" id="UP001430953"/>
    </source>
</evidence>